<reference evidence="1" key="1">
    <citation type="submission" date="2022-03" db="EMBL/GenBank/DDBJ databases">
        <authorList>
            <person name="Sayadi A."/>
        </authorList>
    </citation>
    <scope>NUCLEOTIDE SEQUENCE</scope>
</reference>
<sequence length="80" mass="9502">MRLLVINIRMKTAVKAVDGSPWFGDKEERWIASEEKVYFRTQKGFCQLINLIEKCRPIMATYYSNLLDQLYAKIREKKTI</sequence>
<evidence type="ECO:0000313" key="1">
    <source>
        <dbReference type="EMBL" id="CAH1983222.1"/>
    </source>
</evidence>
<comment type="caution">
    <text evidence="1">The sequence shown here is derived from an EMBL/GenBank/DDBJ whole genome shotgun (WGS) entry which is preliminary data.</text>
</comment>
<feature type="non-terminal residue" evidence="1">
    <location>
        <position position="80"/>
    </location>
</feature>
<dbReference type="Proteomes" id="UP001152888">
    <property type="component" value="Unassembled WGS sequence"/>
</dbReference>
<evidence type="ECO:0000313" key="2">
    <source>
        <dbReference type="Proteomes" id="UP001152888"/>
    </source>
</evidence>
<dbReference type="EMBL" id="CAKOFQ010006934">
    <property type="protein sequence ID" value="CAH1983222.1"/>
    <property type="molecule type" value="Genomic_DNA"/>
</dbReference>
<accession>A0A9P0KX08</accession>
<keyword evidence="2" id="KW-1185">Reference proteome</keyword>
<dbReference type="OrthoDB" id="5600252at2759"/>
<dbReference type="AlphaFoldDB" id="A0A9P0KX08"/>
<gene>
    <name evidence="1" type="ORF">ACAOBT_LOCUS15457</name>
</gene>
<organism evidence="1 2">
    <name type="scientific">Acanthoscelides obtectus</name>
    <name type="common">Bean weevil</name>
    <name type="synonym">Bruchus obtectus</name>
    <dbReference type="NCBI Taxonomy" id="200917"/>
    <lineage>
        <taxon>Eukaryota</taxon>
        <taxon>Metazoa</taxon>
        <taxon>Ecdysozoa</taxon>
        <taxon>Arthropoda</taxon>
        <taxon>Hexapoda</taxon>
        <taxon>Insecta</taxon>
        <taxon>Pterygota</taxon>
        <taxon>Neoptera</taxon>
        <taxon>Endopterygota</taxon>
        <taxon>Coleoptera</taxon>
        <taxon>Polyphaga</taxon>
        <taxon>Cucujiformia</taxon>
        <taxon>Chrysomeloidea</taxon>
        <taxon>Chrysomelidae</taxon>
        <taxon>Bruchinae</taxon>
        <taxon>Bruchini</taxon>
        <taxon>Acanthoscelides</taxon>
    </lineage>
</organism>
<name>A0A9P0KX08_ACAOB</name>
<proteinExistence type="predicted"/>
<protein>
    <submittedName>
        <fullName evidence="1">Uncharacterized protein</fullName>
    </submittedName>
</protein>